<proteinExistence type="predicted"/>
<feature type="region of interest" description="Disordered" evidence="1">
    <location>
        <begin position="1"/>
        <end position="47"/>
    </location>
</feature>
<evidence type="ECO:0000313" key="2">
    <source>
        <dbReference type="EMBL" id="AHE38977.1"/>
    </source>
</evidence>
<feature type="region of interest" description="Disordered" evidence="1">
    <location>
        <begin position="98"/>
        <end position="120"/>
    </location>
</feature>
<dbReference type="EMBL" id="KF602048">
    <property type="protein sequence ID" value="AHE38977.1"/>
    <property type="molecule type" value="Genomic_DNA"/>
</dbReference>
<dbReference type="AlphaFoldDB" id="V9Z351"/>
<sequence>MTGALPDPSHGGVPVRPQDGLPPVPAQRARPGLSRPITGGPAGDPLPARLAVLTAIDRRGPPARGIRHQPHRRRRLLGLAAWAVQTRAISAALADAPLSAPASGTAPRRRGRAGRPAWPY</sequence>
<reference evidence="2" key="1">
    <citation type="submission" date="2013-09" db="EMBL/GenBank/DDBJ databases">
        <title>Complete nucleotide sequence of Streptomyces linear plasmid pFRL3.</title>
        <authorList>
            <person name="Chen Z."/>
            <person name="Fang P."/>
            <person name="Qin Z."/>
        </authorList>
    </citation>
    <scope>NUCLEOTIDE SEQUENCE</scope>
    <source>
        <plasmid evidence="2">pFRL3</plasmid>
    </source>
</reference>
<protein>
    <submittedName>
        <fullName evidence="2">Uncharacterized protein</fullName>
    </submittedName>
</protein>
<accession>V9Z351</accession>
<evidence type="ECO:0000256" key="1">
    <source>
        <dbReference type="SAM" id="MobiDB-lite"/>
    </source>
</evidence>
<keyword evidence="2" id="KW-0614">Plasmid</keyword>
<gene>
    <name evidence="2" type="ORF">pFRL3_200</name>
</gene>
<organism evidence="2">
    <name type="scientific">Streptomyces sp. FR1</name>
    <dbReference type="NCBI Taxonomy" id="349971"/>
    <lineage>
        <taxon>Bacteria</taxon>
        <taxon>Bacillati</taxon>
        <taxon>Actinomycetota</taxon>
        <taxon>Actinomycetes</taxon>
        <taxon>Kitasatosporales</taxon>
        <taxon>Streptomycetaceae</taxon>
        <taxon>Streptomyces</taxon>
    </lineage>
</organism>
<geneLocation type="plasmid" evidence="2">
    <name>pFRL3</name>
</geneLocation>
<name>V9Z351_9ACTN</name>